<protein>
    <recommendedName>
        <fullName evidence="2">UPF0102 protein GEAMG1_0849</fullName>
    </recommendedName>
</protein>
<dbReference type="HAMAP" id="MF_00048">
    <property type="entry name" value="UPF0102"/>
    <property type="match status" value="1"/>
</dbReference>
<dbReference type="PANTHER" id="PTHR34039">
    <property type="entry name" value="UPF0102 PROTEIN YRAN"/>
    <property type="match status" value="1"/>
</dbReference>
<dbReference type="InterPro" id="IPR003509">
    <property type="entry name" value="UPF0102_YraN-like"/>
</dbReference>
<organism evidence="3 4">
    <name type="scientific">Trichlorobacter ammonificans</name>
    <dbReference type="NCBI Taxonomy" id="2916410"/>
    <lineage>
        <taxon>Bacteria</taxon>
        <taxon>Pseudomonadati</taxon>
        <taxon>Thermodesulfobacteriota</taxon>
        <taxon>Desulfuromonadia</taxon>
        <taxon>Geobacterales</taxon>
        <taxon>Geobacteraceae</taxon>
        <taxon>Trichlorobacter</taxon>
    </lineage>
</organism>
<accession>A0ABM9D5Y1</accession>
<dbReference type="Gene3D" id="3.40.1350.10">
    <property type="match status" value="1"/>
</dbReference>
<proteinExistence type="inferred from homology"/>
<dbReference type="NCBIfam" id="TIGR00252">
    <property type="entry name" value="YraN family protein"/>
    <property type="match status" value="1"/>
</dbReference>
<dbReference type="PANTHER" id="PTHR34039:SF1">
    <property type="entry name" value="UPF0102 PROTEIN YRAN"/>
    <property type="match status" value="1"/>
</dbReference>
<dbReference type="Pfam" id="PF02021">
    <property type="entry name" value="UPF0102"/>
    <property type="match status" value="1"/>
</dbReference>
<evidence type="ECO:0000313" key="4">
    <source>
        <dbReference type="Proteomes" id="UP001295463"/>
    </source>
</evidence>
<dbReference type="NCBIfam" id="NF009150">
    <property type="entry name" value="PRK12497.1-3"/>
    <property type="match status" value="1"/>
</dbReference>
<dbReference type="CDD" id="cd20736">
    <property type="entry name" value="PoNe_Nuclease"/>
    <property type="match status" value="1"/>
</dbReference>
<evidence type="ECO:0000256" key="1">
    <source>
        <dbReference type="ARBA" id="ARBA00006738"/>
    </source>
</evidence>
<dbReference type="EMBL" id="OW150024">
    <property type="protein sequence ID" value="CAH2030662.1"/>
    <property type="molecule type" value="Genomic_DNA"/>
</dbReference>
<evidence type="ECO:0000256" key="2">
    <source>
        <dbReference type="HAMAP-Rule" id="MF_00048"/>
    </source>
</evidence>
<dbReference type="InterPro" id="IPR011335">
    <property type="entry name" value="Restrct_endonuc-II-like"/>
</dbReference>
<sequence>MKNGSEQVMDTRLDNRETGRLGEEIATAFLTARGYRILERNFRCKGGEVDIVARAPGSGCLVFAEVKARRGVQFGLPQQAVTPFKQRQLSKAALTWLAQNRQQGRDARFDVVAVLLSPDGNHRVEQIENAFELAY</sequence>
<comment type="similarity">
    <text evidence="1 2">Belongs to the UPF0102 family.</text>
</comment>
<dbReference type="NCBIfam" id="NF009154">
    <property type="entry name" value="PRK12497.3-3"/>
    <property type="match status" value="1"/>
</dbReference>
<evidence type="ECO:0000313" key="3">
    <source>
        <dbReference type="EMBL" id="CAH2030662.1"/>
    </source>
</evidence>
<dbReference type="Proteomes" id="UP001295463">
    <property type="component" value="Chromosome"/>
</dbReference>
<dbReference type="SUPFAM" id="SSF52980">
    <property type="entry name" value="Restriction endonuclease-like"/>
    <property type="match status" value="1"/>
</dbReference>
<gene>
    <name evidence="3" type="ORF">GEAMG1_0849</name>
</gene>
<name>A0ABM9D5Y1_9BACT</name>
<reference evidence="3 4" key="1">
    <citation type="submission" date="2022-03" db="EMBL/GenBank/DDBJ databases">
        <authorList>
            <person name="Koch H."/>
        </authorList>
    </citation>
    <scope>NUCLEOTIDE SEQUENCE [LARGE SCALE GENOMIC DNA]</scope>
    <source>
        <strain evidence="3 4">G1</strain>
    </source>
</reference>
<keyword evidence="4" id="KW-1185">Reference proteome</keyword>
<dbReference type="InterPro" id="IPR011856">
    <property type="entry name" value="tRNA_endonuc-like_dom_sf"/>
</dbReference>